<evidence type="ECO:0000313" key="2">
    <source>
        <dbReference type="EMBL" id="MDT0446913.1"/>
    </source>
</evidence>
<evidence type="ECO:0000313" key="3">
    <source>
        <dbReference type="Proteomes" id="UP001183615"/>
    </source>
</evidence>
<evidence type="ECO:0000259" key="1">
    <source>
        <dbReference type="Pfam" id="PF13460"/>
    </source>
</evidence>
<dbReference type="PANTHER" id="PTHR43162">
    <property type="match status" value="1"/>
</dbReference>
<dbReference type="Gene3D" id="3.40.50.720">
    <property type="entry name" value="NAD(P)-binding Rossmann-like Domain"/>
    <property type="match status" value="1"/>
</dbReference>
<dbReference type="PANTHER" id="PTHR43162:SF1">
    <property type="entry name" value="PRESTALK A DIFFERENTIATION PROTEIN A"/>
    <property type="match status" value="1"/>
</dbReference>
<name>A0ABU2SDN6_9ACTN</name>
<dbReference type="Pfam" id="PF13460">
    <property type="entry name" value="NAD_binding_10"/>
    <property type="match status" value="1"/>
</dbReference>
<dbReference type="Gene3D" id="3.90.25.10">
    <property type="entry name" value="UDP-galactose 4-epimerase, domain 1"/>
    <property type="match status" value="1"/>
</dbReference>
<proteinExistence type="predicted"/>
<dbReference type="EMBL" id="JAVREV010000023">
    <property type="protein sequence ID" value="MDT0446913.1"/>
    <property type="molecule type" value="Genomic_DNA"/>
</dbReference>
<protein>
    <submittedName>
        <fullName evidence="2">NAD(P)H-binding protein</fullName>
    </submittedName>
</protein>
<organism evidence="2 3">
    <name type="scientific">Streptomyces johnsoniae</name>
    <dbReference type="NCBI Taxonomy" id="3075532"/>
    <lineage>
        <taxon>Bacteria</taxon>
        <taxon>Bacillati</taxon>
        <taxon>Actinomycetota</taxon>
        <taxon>Actinomycetes</taxon>
        <taxon>Kitasatosporales</taxon>
        <taxon>Streptomycetaceae</taxon>
        <taxon>Streptomyces</taxon>
    </lineage>
</organism>
<accession>A0ABU2SDN6</accession>
<feature type="domain" description="NAD(P)-binding" evidence="1">
    <location>
        <begin position="10"/>
        <end position="172"/>
    </location>
</feature>
<dbReference type="InterPro" id="IPR016040">
    <property type="entry name" value="NAD(P)-bd_dom"/>
</dbReference>
<reference evidence="3" key="1">
    <citation type="submission" date="2023-07" db="EMBL/GenBank/DDBJ databases">
        <title>30 novel species of actinomycetes from the DSMZ collection.</title>
        <authorList>
            <person name="Nouioui I."/>
        </authorList>
    </citation>
    <scope>NUCLEOTIDE SEQUENCE [LARGE SCALE GENOMIC DNA]</scope>
    <source>
        <strain evidence="3">DSM 41886</strain>
    </source>
</reference>
<dbReference type="InterPro" id="IPR036291">
    <property type="entry name" value="NAD(P)-bd_dom_sf"/>
</dbReference>
<dbReference type="RefSeq" id="WP_311621046.1">
    <property type="nucleotide sequence ID" value="NZ_JAVREV010000023.1"/>
</dbReference>
<comment type="caution">
    <text evidence="2">The sequence shown here is derived from an EMBL/GenBank/DDBJ whole genome shotgun (WGS) entry which is preliminary data.</text>
</comment>
<dbReference type="InterPro" id="IPR051604">
    <property type="entry name" value="Ergot_Alk_Oxidoreductase"/>
</dbReference>
<dbReference type="Proteomes" id="UP001183615">
    <property type="component" value="Unassembled WGS sequence"/>
</dbReference>
<dbReference type="SUPFAM" id="SSF51735">
    <property type="entry name" value="NAD(P)-binding Rossmann-fold domains"/>
    <property type="match status" value="1"/>
</dbReference>
<gene>
    <name evidence="2" type="ORF">RM779_30595</name>
</gene>
<keyword evidence="3" id="KW-1185">Reference proteome</keyword>
<sequence length="277" mass="29922">MNDNDILVLGATGKTGRRVVRGLRAEGLDPRAASRSGDVRFEWERADTWKPALTGVRAVYLVAHDDPAFAPPFVDLAVAAGVRRFVVLSGRGIEASRAAGYSLGMAEAERAVTASGAEWTLLRPNNFNQNFDEDDLWREPLRRGRIALPIGDVPEPFIDVEDIAEIAVSALTTDRHVGEVYELSGADDLSWRGAVEVIAGAAGREIRYEELTPEQYRTELAAGGVPPVFIDVLDGLFALHRAGHTAQLADGVRRALGREPVPFADWAARAAAAGAWT</sequence>